<keyword evidence="2" id="KW-0805">Transcription regulation</keyword>
<gene>
    <name evidence="6" type="ORF">P691DRAFT_802052</name>
</gene>
<feature type="compositionally biased region" description="Low complexity" evidence="4">
    <location>
        <begin position="381"/>
        <end position="398"/>
    </location>
</feature>
<feature type="region of interest" description="Disordered" evidence="4">
    <location>
        <begin position="602"/>
        <end position="624"/>
    </location>
</feature>
<dbReference type="Proteomes" id="UP000807342">
    <property type="component" value="Unassembled WGS sequence"/>
</dbReference>
<evidence type="ECO:0000256" key="4">
    <source>
        <dbReference type="SAM" id="MobiDB-lite"/>
    </source>
</evidence>
<keyword evidence="3" id="KW-0804">Transcription</keyword>
<dbReference type="Pfam" id="PF04153">
    <property type="entry name" value="NOT2_3_5_C"/>
    <property type="match status" value="1"/>
</dbReference>
<evidence type="ECO:0000259" key="5">
    <source>
        <dbReference type="Pfam" id="PF04153"/>
    </source>
</evidence>
<dbReference type="EMBL" id="MU151064">
    <property type="protein sequence ID" value="KAF9453164.1"/>
    <property type="molecule type" value="Genomic_DNA"/>
</dbReference>
<dbReference type="AlphaFoldDB" id="A0A9P5XMF5"/>
<reference evidence="6" key="1">
    <citation type="submission" date="2020-11" db="EMBL/GenBank/DDBJ databases">
        <authorList>
            <consortium name="DOE Joint Genome Institute"/>
            <person name="Ahrendt S."/>
            <person name="Riley R."/>
            <person name="Andreopoulos W."/>
            <person name="Labutti K."/>
            <person name="Pangilinan J."/>
            <person name="Ruiz-Duenas F.J."/>
            <person name="Barrasa J.M."/>
            <person name="Sanchez-Garcia M."/>
            <person name="Camarero S."/>
            <person name="Miyauchi S."/>
            <person name="Serrano A."/>
            <person name="Linde D."/>
            <person name="Babiker R."/>
            <person name="Drula E."/>
            <person name="Ayuso-Fernandez I."/>
            <person name="Pacheco R."/>
            <person name="Padilla G."/>
            <person name="Ferreira P."/>
            <person name="Barriuso J."/>
            <person name="Kellner H."/>
            <person name="Castanera R."/>
            <person name="Alfaro M."/>
            <person name="Ramirez L."/>
            <person name="Pisabarro A.G."/>
            <person name="Kuo A."/>
            <person name="Tritt A."/>
            <person name="Lipzen A."/>
            <person name="He G."/>
            <person name="Yan M."/>
            <person name="Ng V."/>
            <person name="Cullen D."/>
            <person name="Martin F."/>
            <person name="Rosso M.-N."/>
            <person name="Henrissat B."/>
            <person name="Hibbett D."/>
            <person name="Martinez A.T."/>
            <person name="Grigoriev I.V."/>
        </authorList>
    </citation>
    <scope>NUCLEOTIDE SEQUENCE</scope>
    <source>
        <strain evidence="6">MF-IS2</strain>
    </source>
</reference>
<feature type="compositionally biased region" description="Low complexity" evidence="4">
    <location>
        <begin position="200"/>
        <end position="219"/>
    </location>
</feature>
<feature type="compositionally biased region" description="Pro residues" evidence="4">
    <location>
        <begin position="330"/>
        <end position="342"/>
    </location>
</feature>
<organism evidence="6 7">
    <name type="scientific">Macrolepiota fuliginosa MF-IS2</name>
    <dbReference type="NCBI Taxonomy" id="1400762"/>
    <lineage>
        <taxon>Eukaryota</taxon>
        <taxon>Fungi</taxon>
        <taxon>Dikarya</taxon>
        <taxon>Basidiomycota</taxon>
        <taxon>Agaricomycotina</taxon>
        <taxon>Agaricomycetes</taxon>
        <taxon>Agaricomycetidae</taxon>
        <taxon>Agaricales</taxon>
        <taxon>Agaricineae</taxon>
        <taxon>Agaricaceae</taxon>
        <taxon>Macrolepiota</taxon>
    </lineage>
</organism>
<evidence type="ECO:0000256" key="1">
    <source>
        <dbReference type="ARBA" id="ARBA00007682"/>
    </source>
</evidence>
<name>A0A9P5XMF5_9AGAR</name>
<sequence>MNRPGQPQQRPPNLSNNPGLANQFRPQFPNYAMPPRNVNVLQGGGFVPTLQPSSHRTPSQAAQVQSMAPQPTPGFMQSRGQGIHAFGGALGQHQTASVLQQQMQSQQSNGTTQSVTSSDAVSLDPNDFPALGSTPTTNPTGGSNSSATGNGTSYASQAGTGVQLGGSGGVGGSGSGVVGGGAANANQPRDFTPDDFPALGGQSQTQNQSSSQNQNLGQDSHPHPPGLNGFQHSDHTQHRQNLLGALGGNIQPGTPGMLNLAQRNVHPGFQQGQGDMDKQQQQRSNYALKLNQSSHAAWNSPSPNPPPTSGNSNTNGSHSQSISTHLNAPPGVPSPSGGPFPQTPGLGANGGAATQSTPFPSNGPTQADSHANAPSHPPSNPNTSTNQNTSSIQNSATSHQPHPQTPAQQVLISPADRWGLLGLLEMIKNATSDVDGGLSSMGTDLGTMGLDMNYPGSLYPTFITPWADQSAAHSVEPDFNLPACYLSVQAPPPGPAKAMGFSDETLFFMFYSSPRDALQEVAAQELFNRNWRYHKDLRLWITKETGTTPSQKVQGGEQGQYTFWDPENWCKERKEMTVLYADLEEKNVPAFANVPTLVPANQSQNVPQQQQQQPPVQSQLSAQVQAAQRGSFQMSMASL</sequence>
<dbReference type="Gene3D" id="2.30.30.1020">
    <property type="entry name" value="CCR4-NOT complex subunit 2/3/5, C-terminal domain"/>
    <property type="match status" value="1"/>
</dbReference>
<evidence type="ECO:0000313" key="6">
    <source>
        <dbReference type="EMBL" id="KAF9453164.1"/>
    </source>
</evidence>
<dbReference type="InterPro" id="IPR040168">
    <property type="entry name" value="Not2/3/5"/>
</dbReference>
<feature type="region of interest" description="Disordered" evidence="4">
    <location>
        <begin position="179"/>
        <end position="237"/>
    </location>
</feature>
<feature type="region of interest" description="Disordered" evidence="4">
    <location>
        <begin position="292"/>
        <end position="406"/>
    </location>
</feature>
<feature type="region of interest" description="Disordered" evidence="4">
    <location>
        <begin position="1"/>
        <end position="70"/>
    </location>
</feature>
<feature type="compositionally biased region" description="Polar residues" evidence="4">
    <location>
        <begin position="352"/>
        <end position="368"/>
    </location>
</feature>
<evidence type="ECO:0000256" key="3">
    <source>
        <dbReference type="ARBA" id="ARBA00023163"/>
    </source>
</evidence>
<dbReference type="OrthoDB" id="25391at2759"/>
<feature type="domain" description="NOT2/NOT3/NOT5 C-terminal" evidence="5">
    <location>
        <begin position="460"/>
        <end position="583"/>
    </location>
</feature>
<dbReference type="GO" id="GO:0000289">
    <property type="term" value="P:nuclear-transcribed mRNA poly(A) tail shortening"/>
    <property type="evidence" value="ECO:0007669"/>
    <property type="project" value="UniProtKB-ARBA"/>
</dbReference>
<evidence type="ECO:0000313" key="7">
    <source>
        <dbReference type="Proteomes" id="UP000807342"/>
    </source>
</evidence>
<feature type="compositionally biased region" description="Low complexity" evidence="4">
    <location>
        <begin position="132"/>
        <end position="153"/>
    </location>
</feature>
<comment type="similarity">
    <text evidence="1">Belongs to the CNOT2/3/5 family.</text>
</comment>
<dbReference type="GO" id="GO:0030015">
    <property type="term" value="C:CCR4-NOT core complex"/>
    <property type="evidence" value="ECO:0007669"/>
    <property type="project" value="InterPro"/>
</dbReference>
<proteinExistence type="inferred from homology"/>
<dbReference type="InterPro" id="IPR038635">
    <property type="entry name" value="CCR4-NOT_su2/3/5_C_sf"/>
</dbReference>
<keyword evidence="7" id="KW-1185">Reference proteome</keyword>
<dbReference type="GO" id="GO:0006355">
    <property type="term" value="P:regulation of DNA-templated transcription"/>
    <property type="evidence" value="ECO:0007669"/>
    <property type="project" value="InterPro"/>
</dbReference>
<feature type="compositionally biased region" description="Polar residues" evidence="4">
    <location>
        <begin position="50"/>
        <end position="69"/>
    </location>
</feature>
<feature type="compositionally biased region" description="Low complexity" evidence="4">
    <location>
        <begin position="94"/>
        <end position="118"/>
    </location>
</feature>
<protein>
    <recommendedName>
        <fullName evidence="5">NOT2/NOT3/NOT5 C-terminal domain-containing protein</fullName>
    </recommendedName>
</protein>
<feature type="compositionally biased region" description="Low complexity" evidence="4">
    <location>
        <begin position="1"/>
        <end position="12"/>
    </location>
</feature>
<comment type="caution">
    <text evidence="6">The sequence shown here is derived from an EMBL/GenBank/DDBJ whole genome shotgun (WGS) entry which is preliminary data.</text>
</comment>
<evidence type="ECO:0000256" key="2">
    <source>
        <dbReference type="ARBA" id="ARBA00023015"/>
    </source>
</evidence>
<feature type="region of interest" description="Disordered" evidence="4">
    <location>
        <begin position="94"/>
        <end position="160"/>
    </location>
</feature>
<dbReference type="PANTHER" id="PTHR23326">
    <property type="entry name" value="CCR4 NOT-RELATED"/>
    <property type="match status" value="1"/>
</dbReference>
<accession>A0A9P5XMF5</accession>
<dbReference type="InterPro" id="IPR007282">
    <property type="entry name" value="NOT2/3/5_C"/>
</dbReference>